<dbReference type="PANTHER" id="PTHR30336:SF6">
    <property type="entry name" value="INTEGRAL MEMBRANE PROTEIN"/>
    <property type="match status" value="1"/>
</dbReference>
<comment type="caution">
    <text evidence="3">The sequence shown here is derived from an EMBL/GenBank/DDBJ whole genome shotgun (WGS) entry which is preliminary data.</text>
</comment>
<dbReference type="STRING" id="1261640.BHK98_08225"/>
<organism evidence="3 4">
    <name type="scientific">Hornefia porci</name>
    <dbReference type="NCBI Taxonomy" id="2652292"/>
    <lineage>
        <taxon>Bacteria</taxon>
        <taxon>Bacillati</taxon>
        <taxon>Bacillota</taxon>
        <taxon>Clostridia</taxon>
        <taxon>Peptostreptococcales</taxon>
        <taxon>Anaerovoracaceae</taxon>
        <taxon>Hornefia</taxon>
    </lineage>
</organism>
<keyword evidence="1" id="KW-0812">Transmembrane</keyword>
<accession>A0A1Q9JIL2</accession>
<dbReference type="CDD" id="cd06259">
    <property type="entry name" value="YdcF-like"/>
    <property type="match status" value="1"/>
</dbReference>
<evidence type="ECO:0000256" key="1">
    <source>
        <dbReference type="SAM" id="Phobius"/>
    </source>
</evidence>
<feature type="domain" description="DUF218" evidence="2">
    <location>
        <begin position="72"/>
        <end position="210"/>
    </location>
</feature>
<dbReference type="InterPro" id="IPR014729">
    <property type="entry name" value="Rossmann-like_a/b/a_fold"/>
</dbReference>
<evidence type="ECO:0000313" key="3">
    <source>
        <dbReference type="EMBL" id="OLR56048.1"/>
    </source>
</evidence>
<sequence length="245" mass="27085">MYVLQRIRKFIRIALIILIVAAVVLGLAVVTVNSYVVNKEKSYIVKAVKGADEDDAKLSSAQKKRLQELDPDCIMVLGCGIVDYNTPTRMLKDRLDVAIALYQQGVAPKILLTGDNGTVSHNEIHVMLTYTKKAGVPEEDIFCDHAGFSTYDSMYRARSIFQVKNMVVVTQSYHMYRSLYIARKLGLSALGVSADQKTYHGQSAREIREVLARNKDFLKCIRKPSSVLGGEAIPITGSGVSSHGE</sequence>
<name>A0A1Q9JIL2_9FIRM</name>
<reference evidence="3 4" key="1">
    <citation type="journal article" date="2016" name="Appl. Environ. Microbiol.">
        <title>Function and Phylogeny of Bacterial Butyryl Coenzyme A:Acetate Transferases and Their Diversity in the Proximal Colon of Swine.</title>
        <authorList>
            <person name="Trachsel J."/>
            <person name="Bayles D.O."/>
            <person name="Looft T."/>
            <person name="Levine U.Y."/>
            <person name="Allen H.K."/>
        </authorList>
    </citation>
    <scope>NUCLEOTIDE SEQUENCE [LARGE SCALE GENOMIC DNA]</scope>
    <source>
        <strain evidence="3 4">68-3-10</strain>
    </source>
</reference>
<evidence type="ECO:0000259" key="2">
    <source>
        <dbReference type="Pfam" id="PF02698"/>
    </source>
</evidence>
<keyword evidence="1" id="KW-0472">Membrane</keyword>
<feature type="transmembrane region" description="Helical" evidence="1">
    <location>
        <begin position="12"/>
        <end position="36"/>
    </location>
</feature>
<protein>
    <recommendedName>
        <fullName evidence="2">DUF218 domain-containing protein</fullName>
    </recommendedName>
</protein>
<dbReference type="GO" id="GO:0005886">
    <property type="term" value="C:plasma membrane"/>
    <property type="evidence" value="ECO:0007669"/>
    <property type="project" value="TreeGrafter"/>
</dbReference>
<evidence type="ECO:0000313" key="4">
    <source>
        <dbReference type="Proteomes" id="UP000187404"/>
    </source>
</evidence>
<dbReference type="AlphaFoldDB" id="A0A1Q9JIL2"/>
<proteinExistence type="predicted"/>
<keyword evidence="4" id="KW-1185">Reference proteome</keyword>
<dbReference type="InterPro" id="IPR051599">
    <property type="entry name" value="Cell_Envelope_Assoc"/>
</dbReference>
<dbReference type="Gene3D" id="3.40.50.620">
    <property type="entry name" value="HUPs"/>
    <property type="match status" value="1"/>
</dbReference>
<dbReference type="OrthoDB" id="9782395at2"/>
<gene>
    <name evidence="3" type="ORF">BHK98_08225</name>
</gene>
<dbReference type="RefSeq" id="WP_075713283.1">
    <property type="nucleotide sequence ID" value="NZ_MJIE01000001.1"/>
</dbReference>
<dbReference type="InterPro" id="IPR003848">
    <property type="entry name" value="DUF218"/>
</dbReference>
<keyword evidence="1" id="KW-1133">Transmembrane helix</keyword>
<dbReference type="EMBL" id="MJIE01000001">
    <property type="protein sequence ID" value="OLR56048.1"/>
    <property type="molecule type" value="Genomic_DNA"/>
</dbReference>
<dbReference type="Proteomes" id="UP000187404">
    <property type="component" value="Unassembled WGS sequence"/>
</dbReference>
<dbReference type="PANTHER" id="PTHR30336">
    <property type="entry name" value="INNER MEMBRANE PROTEIN, PROBABLE PERMEASE"/>
    <property type="match status" value="1"/>
</dbReference>
<dbReference type="Pfam" id="PF02698">
    <property type="entry name" value="DUF218"/>
    <property type="match status" value="1"/>
</dbReference>